<accession>A0AAD7G902</accession>
<keyword evidence="3" id="KW-1185">Reference proteome</keyword>
<reference evidence="2" key="1">
    <citation type="submission" date="2023-03" db="EMBL/GenBank/DDBJ databases">
        <title>Massive genome expansion in bonnet fungi (Mycena s.s.) driven by repeated elements and novel gene families across ecological guilds.</title>
        <authorList>
            <consortium name="Lawrence Berkeley National Laboratory"/>
            <person name="Harder C.B."/>
            <person name="Miyauchi S."/>
            <person name="Viragh M."/>
            <person name="Kuo A."/>
            <person name="Thoen E."/>
            <person name="Andreopoulos B."/>
            <person name="Lu D."/>
            <person name="Skrede I."/>
            <person name="Drula E."/>
            <person name="Henrissat B."/>
            <person name="Morin E."/>
            <person name="Kohler A."/>
            <person name="Barry K."/>
            <person name="LaButti K."/>
            <person name="Morin E."/>
            <person name="Salamov A."/>
            <person name="Lipzen A."/>
            <person name="Mereny Z."/>
            <person name="Hegedus B."/>
            <person name="Baldrian P."/>
            <person name="Stursova M."/>
            <person name="Weitz H."/>
            <person name="Taylor A."/>
            <person name="Grigoriev I.V."/>
            <person name="Nagy L.G."/>
            <person name="Martin F."/>
            <person name="Kauserud H."/>
        </authorList>
    </citation>
    <scope>NUCLEOTIDE SEQUENCE</scope>
    <source>
        <strain evidence="2">CBHHK067</strain>
    </source>
</reference>
<evidence type="ECO:0000313" key="2">
    <source>
        <dbReference type="EMBL" id="KAJ7679720.1"/>
    </source>
</evidence>
<dbReference type="EMBL" id="JARKIE010000128">
    <property type="protein sequence ID" value="KAJ7679720.1"/>
    <property type="molecule type" value="Genomic_DNA"/>
</dbReference>
<organism evidence="2 3">
    <name type="scientific">Mycena rosella</name>
    <name type="common">Pink bonnet</name>
    <name type="synonym">Agaricus rosellus</name>
    <dbReference type="NCBI Taxonomy" id="1033263"/>
    <lineage>
        <taxon>Eukaryota</taxon>
        <taxon>Fungi</taxon>
        <taxon>Dikarya</taxon>
        <taxon>Basidiomycota</taxon>
        <taxon>Agaricomycotina</taxon>
        <taxon>Agaricomycetes</taxon>
        <taxon>Agaricomycetidae</taxon>
        <taxon>Agaricales</taxon>
        <taxon>Marasmiineae</taxon>
        <taxon>Mycenaceae</taxon>
        <taxon>Mycena</taxon>
    </lineage>
</organism>
<evidence type="ECO:0000256" key="1">
    <source>
        <dbReference type="SAM" id="MobiDB-lite"/>
    </source>
</evidence>
<name>A0AAD7G902_MYCRO</name>
<feature type="compositionally biased region" description="Basic residues" evidence="1">
    <location>
        <begin position="158"/>
        <end position="171"/>
    </location>
</feature>
<protein>
    <submittedName>
        <fullName evidence="2">Uncharacterized protein</fullName>
    </submittedName>
</protein>
<proteinExistence type="predicted"/>
<dbReference type="Proteomes" id="UP001221757">
    <property type="component" value="Unassembled WGS sequence"/>
</dbReference>
<dbReference type="AlphaFoldDB" id="A0AAD7G902"/>
<sequence length="264" mass="28484">MRRRSRAARGVPGTGASALGFCGAVCARERQPHTRQRATYCVAERTKWAVDCGGERTGVAIEGSRGRRSSGDGARRDLFAVHHVGSRRAALTSLVGTSTRAPAPGHSARLPNSCNSMICGTARRACLGAGCGLELGGRGWGRHRRRDSSPVCIPRACVRRRQPRAPRRARPRSTSSAGPHRARRPTRLPTSLSIAFERRVSRAAHPVLWTACLDDDRGYAHKDGAYPGPSGSARSTAAAAYPRRVPHPTARRRIALPRLTRSVP</sequence>
<evidence type="ECO:0000313" key="3">
    <source>
        <dbReference type="Proteomes" id="UP001221757"/>
    </source>
</evidence>
<comment type="caution">
    <text evidence="2">The sequence shown here is derived from an EMBL/GenBank/DDBJ whole genome shotgun (WGS) entry which is preliminary data.</text>
</comment>
<feature type="region of interest" description="Disordered" evidence="1">
    <location>
        <begin position="158"/>
        <end position="189"/>
    </location>
</feature>
<feature type="region of interest" description="Disordered" evidence="1">
    <location>
        <begin position="223"/>
        <end position="245"/>
    </location>
</feature>
<gene>
    <name evidence="2" type="ORF">B0H17DRAFT_1232966</name>
</gene>